<dbReference type="Proteomes" id="UP000095283">
    <property type="component" value="Unplaced"/>
</dbReference>
<keyword evidence="1" id="KW-1185">Reference proteome</keyword>
<sequence>MSVEELEGYRQQIALIDHQLLVVTDASTRENIVEMRKDLVELTTLLEEQLAGDTSVINDLHSQCSKSSIISDQGLSDLDDFVGMRCYAPFSRAQLPISHHSAIILEVVAPNPIEEKVQVCLIILYLLINMSLIFIL</sequence>
<proteinExistence type="predicted"/>
<evidence type="ECO:0000313" key="2">
    <source>
        <dbReference type="WBParaSite" id="Hba_15062"/>
    </source>
</evidence>
<evidence type="ECO:0000313" key="1">
    <source>
        <dbReference type="Proteomes" id="UP000095283"/>
    </source>
</evidence>
<organism evidence="1 2">
    <name type="scientific">Heterorhabditis bacteriophora</name>
    <name type="common">Entomopathogenic nematode worm</name>
    <dbReference type="NCBI Taxonomy" id="37862"/>
    <lineage>
        <taxon>Eukaryota</taxon>
        <taxon>Metazoa</taxon>
        <taxon>Ecdysozoa</taxon>
        <taxon>Nematoda</taxon>
        <taxon>Chromadorea</taxon>
        <taxon>Rhabditida</taxon>
        <taxon>Rhabditina</taxon>
        <taxon>Rhabditomorpha</taxon>
        <taxon>Strongyloidea</taxon>
        <taxon>Heterorhabditidae</taxon>
        <taxon>Heterorhabditis</taxon>
    </lineage>
</organism>
<reference evidence="2" key="1">
    <citation type="submission" date="2016-11" db="UniProtKB">
        <authorList>
            <consortium name="WormBaseParasite"/>
        </authorList>
    </citation>
    <scope>IDENTIFICATION</scope>
</reference>
<protein>
    <submittedName>
        <fullName evidence="2">PKcGMP_CC domain-containing protein</fullName>
    </submittedName>
</protein>
<accession>A0A1I7XC13</accession>
<dbReference type="AlphaFoldDB" id="A0A1I7XC13"/>
<name>A0A1I7XC13_HETBA</name>
<dbReference type="WBParaSite" id="Hba_15062">
    <property type="protein sequence ID" value="Hba_15062"/>
    <property type="gene ID" value="Hba_15062"/>
</dbReference>